<dbReference type="SUPFAM" id="SSF51419">
    <property type="entry name" value="PLP-binding barrel"/>
    <property type="match status" value="1"/>
</dbReference>
<evidence type="ECO:0000256" key="3">
    <source>
        <dbReference type="ARBA" id="ARBA00022898"/>
    </source>
</evidence>
<evidence type="ECO:0000313" key="10">
    <source>
        <dbReference type="Proteomes" id="UP000000777"/>
    </source>
</evidence>
<dbReference type="STRING" id="387662.CRP_177"/>
<dbReference type="InterPro" id="IPR009006">
    <property type="entry name" value="Ala_racemase/Decarboxylase_C"/>
</dbReference>
<dbReference type="GO" id="GO:0008836">
    <property type="term" value="F:diaminopimelate decarboxylase activity"/>
    <property type="evidence" value="ECO:0007669"/>
    <property type="project" value="InterPro"/>
</dbReference>
<reference evidence="9 10" key="1">
    <citation type="journal article" date="2006" name="Science">
        <title>The 160-kilobase genome of the bacterial endosymbiont Carsonella.</title>
        <authorList>
            <person name="Nakabachi A."/>
            <person name="Yamashita A."/>
            <person name="Toh H."/>
            <person name="Ishikawa H."/>
            <person name="Dunbar H."/>
            <person name="Moran N."/>
            <person name="Hattori M."/>
        </authorList>
    </citation>
    <scope>NUCLEOTIDE SEQUENCE [LARGE SCALE GENOMIC DNA]</scope>
    <source>
        <strain evidence="9 10">PV</strain>
    </source>
</reference>
<dbReference type="PRINTS" id="PR01179">
    <property type="entry name" value="ODADCRBXLASE"/>
</dbReference>
<evidence type="ECO:0000256" key="6">
    <source>
        <dbReference type="RuleBase" id="RU003737"/>
    </source>
</evidence>
<name>Q05FG3_CARRP</name>
<dbReference type="PANTHER" id="PTHR43727">
    <property type="entry name" value="DIAMINOPIMELATE DECARBOXYLASE"/>
    <property type="match status" value="1"/>
</dbReference>
<comment type="similarity">
    <text evidence="6">Belongs to the Orn/Lys/Arg decarboxylase class-II family.</text>
</comment>
<dbReference type="Proteomes" id="UP000000777">
    <property type="component" value="Chromosome"/>
</dbReference>
<evidence type="ECO:0000259" key="7">
    <source>
        <dbReference type="Pfam" id="PF00278"/>
    </source>
</evidence>
<organism evidence="9 10">
    <name type="scientific">Carsonella ruddii (strain PV)</name>
    <dbReference type="NCBI Taxonomy" id="387662"/>
    <lineage>
        <taxon>Bacteria</taxon>
        <taxon>Pseudomonadati</taxon>
        <taxon>Pseudomonadota</taxon>
        <taxon>Gammaproteobacteria</taxon>
        <taxon>Oceanospirillales</taxon>
        <taxon>Halomonadaceae</taxon>
        <taxon>Zymobacter group</taxon>
        <taxon>Candidatus Carsonella</taxon>
    </lineage>
</organism>
<dbReference type="SUPFAM" id="SSF50621">
    <property type="entry name" value="Alanine racemase C-terminal domain-like"/>
    <property type="match status" value="1"/>
</dbReference>
<dbReference type="InterPro" id="IPR029066">
    <property type="entry name" value="PLP-binding_barrel"/>
</dbReference>
<evidence type="ECO:0000256" key="1">
    <source>
        <dbReference type="ARBA" id="ARBA00001933"/>
    </source>
</evidence>
<dbReference type="Pfam" id="PF00278">
    <property type="entry name" value="Orn_DAP_Arg_deC"/>
    <property type="match status" value="1"/>
</dbReference>
<dbReference type="InterPro" id="IPR022643">
    <property type="entry name" value="De-COase2_C"/>
</dbReference>
<proteinExistence type="inferred from homology"/>
<dbReference type="PANTHER" id="PTHR43727:SF2">
    <property type="entry name" value="GROUP IV DECARBOXYLASE"/>
    <property type="match status" value="1"/>
</dbReference>
<dbReference type="InterPro" id="IPR000183">
    <property type="entry name" value="Orn/DAP/Arg_de-COase"/>
</dbReference>
<keyword evidence="3 5" id="KW-0663">Pyridoxal phosphate</keyword>
<dbReference type="Pfam" id="PF02784">
    <property type="entry name" value="Orn_Arg_deC_N"/>
    <property type="match status" value="1"/>
</dbReference>
<evidence type="ECO:0000313" key="9">
    <source>
        <dbReference type="EMBL" id="BAF35208.1"/>
    </source>
</evidence>
<dbReference type="Gene3D" id="3.20.20.10">
    <property type="entry name" value="Alanine racemase"/>
    <property type="match status" value="1"/>
</dbReference>
<dbReference type="HOGENOM" id="CLU_026444_0_0_6"/>
<dbReference type="RefSeq" id="WP_011672400.1">
    <property type="nucleotide sequence ID" value="NC_008512.1"/>
</dbReference>
<keyword evidence="2" id="KW-0210">Decarboxylase</keyword>
<feature type="domain" description="Orn/DAP/Arg decarboxylase 2 N-terminal" evidence="8">
    <location>
        <begin position="45"/>
        <end position="268"/>
    </location>
</feature>
<dbReference type="AlphaFoldDB" id="Q05FG3"/>
<dbReference type="OrthoDB" id="9802241at2"/>
<evidence type="ECO:0000256" key="5">
    <source>
        <dbReference type="PIRSR" id="PIRSR600183-50"/>
    </source>
</evidence>
<feature type="active site" description="Proton donor" evidence="5">
    <location>
        <position position="329"/>
    </location>
</feature>
<gene>
    <name evidence="9" type="ordered locus">CRP_177</name>
</gene>
<dbReference type="GO" id="GO:0009089">
    <property type="term" value="P:lysine biosynthetic process via diaminopimelate"/>
    <property type="evidence" value="ECO:0007669"/>
    <property type="project" value="InterPro"/>
</dbReference>
<evidence type="ECO:0000256" key="2">
    <source>
        <dbReference type="ARBA" id="ARBA00022793"/>
    </source>
</evidence>
<keyword evidence="4" id="KW-0456">Lyase</keyword>
<dbReference type="InterPro" id="IPR002986">
    <property type="entry name" value="DAP_deCOOHase_LysA"/>
</dbReference>
<dbReference type="KEGG" id="crp:CRP_177"/>
<dbReference type="InterPro" id="IPR022644">
    <property type="entry name" value="De-COase2_N"/>
</dbReference>
<protein>
    <submittedName>
        <fullName evidence="9">Diaminopimelate decarboxylase</fullName>
    </submittedName>
</protein>
<comment type="cofactor">
    <cofactor evidence="1 5">
        <name>pyridoxal 5'-phosphate</name>
        <dbReference type="ChEBI" id="CHEBI:597326"/>
    </cofactor>
</comment>
<dbReference type="EMBL" id="AP009180">
    <property type="protein sequence ID" value="BAF35208.1"/>
    <property type="molecule type" value="Genomic_DNA"/>
</dbReference>
<sequence length="398" mass="46774">MIETNKNIYINNINLKKIFKNFSLPIYIYDFKKILKNLYLIKKTKIFCFYSIKTNNNKFLLKLISNIIKKFDIVSIEEFLNIIYINKKKTYIIFSGSGKSISEILISINLNIFSINIESIQELFKIFFFCNKHKKNINLMIRLNPNIDSCSHNKISTGKNTNKFGINISNIKHFLLIIKITKLNFIGYDFHIGSQICRLSPLKKLFKTIKLINDYKKVNFVDIGGGKNINYYENNININFNNYYRSIKKLIKKYNLSFKLIIELGRFFFGNSCIILSKVNYLKFNKIFKIAILNVGMNDIMRPAIYNSYHKIESNNIGYKIKNVFGPICESSDKFYNSKYIKINSNSLIIVYSCGSYSKVMSSNYNSKKKIFDIVVYKNKIKIVYKKEKFNNLISNYV</sequence>
<evidence type="ECO:0000256" key="4">
    <source>
        <dbReference type="ARBA" id="ARBA00023239"/>
    </source>
</evidence>
<feature type="modified residue" description="N6-(pyridoxal phosphate)lysine" evidence="5">
    <location>
        <position position="53"/>
    </location>
</feature>
<feature type="domain" description="Orn/DAP/Arg decarboxylase 2 C-terminal" evidence="7">
    <location>
        <begin position="27"/>
        <end position="355"/>
    </location>
</feature>
<dbReference type="Gene3D" id="2.40.37.10">
    <property type="entry name" value="Lyase, Ornithine Decarboxylase, Chain A, domain 1"/>
    <property type="match status" value="1"/>
</dbReference>
<dbReference type="PRINTS" id="PR01181">
    <property type="entry name" value="DAPDCRBXLASE"/>
</dbReference>
<accession>Q05FG3</accession>
<evidence type="ECO:0000259" key="8">
    <source>
        <dbReference type="Pfam" id="PF02784"/>
    </source>
</evidence>